<comment type="caution">
    <text evidence="3">The sequence shown here is derived from an EMBL/GenBank/DDBJ whole genome shotgun (WGS) entry which is preliminary data.</text>
</comment>
<evidence type="ECO:0000313" key="2">
    <source>
        <dbReference type="EMBL" id="CAK5268100.1"/>
    </source>
</evidence>
<dbReference type="EMBL" id="CAVNYO010000149">
    <property type="protein sequence ID" value="CAK5269628.1"/>
    <property type="molecule type" value="Genomic_DNA"/>
</dbReference>
<proteinExistence type="predicted"/>
<feature type="compositionally biased region" description="Polar residues" evidence="1">
    <location>
        <begin position="556"/>
        <end position="571"/>
    </location>
</feature>
<dbReference type="EMBL" id="CAVNYO010000138">
    <property type="protein sequence ID" value="CAK5268100.1"/>
    <property type="molecule type" value="Genomic_DNA"/>
</dbReference>
<accession>A0AAD2H7D2</accession>
<feature type="compositionally biased region" description="Low complexity" evidence="1">
    <location>
        <begin position="597"/>
        <end position="617"/>
    </location>
</feature>
<feature type="region of interest" description="Disordered" evidence="1">
    <location>
        <begin position="1"/>
        <end position="65"/>
    </location>
</feature>
<organism evidence="3 4">
    <name type="scientific">Mycena citricolor</name>
    <dbReference type="NCBI Taxonomy" id="2018698"/>
    <lineage>
        <taxon>Eukaryota</taxon>
        <taxon>Fungi</taxon>
        <taxon>Dikarya</taxon>
        <taxon>Basidiomycota</taxon>
        <taxon>Agaricomycotina</taxon>
        <taxon>Agaricomycetes</taxon>
        <taxon>Agaricomycetidae</taxon>
        <taxon>Agaricales</taxon>
        <taxon>Marasmiineae</taxon>
        <taxon>Mycenaceae</taxon>
        <taxon>Mycena</taxon>
    </lineage>
</organism>
<feature type="region of interest" description="Disordered" evidence="1">
    <location>
        <begin position="519"/>
        <end position="539"/>
    </location>
</feature>
<protein>
    <submittedName>
        <fullName evidence="3">Uncharacterized protein</fullName>
    </submittedName>
</protein>
<evidence type="ECO:0000313" key="4">
    <source>
        <dbReference type="Proteomes" id="UP001295794"/>
    </source>
</evidence>
<dbReference type="Proteomes" id="UP001295794">
    <property type="component" value="Unassembled WGS sequence"/>
</dbReference>
<keyword evidence="4" id="KW-1185">Reference proteome</keyword>
<gene>
    <name evidence="2" type="ORF">MYCIT1_LOCUS11146</name>
    <name evidence="3" type="ORF">MYCIT1_LOCUS13492</name>
</gene>
<dbReference type="AlphaFoldDB" id="A0AAD2H7D2"/>
<name>A0AAD2H7D2_9AGAR</name>
<feature type="region of interest" description="Disordered" evidence="1">
    <location>
        <begin position="556"/>
        <end position="618"/>
    </location>
</feature>
<sequence>MSLLRNVLKRNQRHADTASSQTDGSEIDKSGAEGEVAGVDVAARDEAETPTFQDASGKAFNPSSSKRSLKSYAASISKLSVGKKSIKSYASTIRSSGGRTIRSLAESMMSFYSLVTMGGTRVPKRRRPDFSTLGVPHWYESDPPSPPLMDGTEESSPIPTYYNRGISGTLHARSAGEKPWLGVVIYSHARPESVMPMYHNAAKVLGEVRLKVARKMKIRSIDVWVIINTDSVLDLFSLPHLAMKATVWNRAMGDPRRLKENAQAVRALMNETGTTTESGFHEWQGKFPKGTFVFPFAFPAFPADFQIKHFDDTKKRNLSRVPLPPSHTITMVTGFSGSIKYTVGVNIDYDKVGEPDEEFDMPMQYLPLSKRVVQEPTPFPYLPTREDWPLRREVIGGWQLTPFGGRGRLGEEMVEMEGILGVQLPAVVTAGDVVQFSLLLWSKNELTLEALGQPGAVEVAFLSSDMFAANVMHPRTSSRKDRYLGRLGYGRVWRTDDGRPDDEGPVPEIKMVQLPDPPAPGSVKHPQLGSHTVKGAQSKRMREVWIADTVNEDEQVASTVQKGSEPGSSLSPDDGNALSEHNVAFLPSGEDAESNVESTAADSEATTTRAPSPTPSTEEIKVDFEEIEEPDHFLRMDGEIKIPACTHPSYRFPNMGREYVVHLIFSHPQYMHISPNATGILAEFPVWYVLDRFHYLPPSATTPRSRQTWEQLNALPRSGAEVPIDNKSFVAPFVEGVVTTEKRPTAKFTRYFAF</sequence>
<evidence type="ECO:0000256" key="1">
    <source>
        <dbReference type="SAM" id="MobiDB-lite"/>
    </source>
</evidence>
<reference evidence="3" key="1">
    <citation type="submission" date="2023-11" db="EMBL/GenBank/DDBJ databases">
        <authorList>
            <person name="De Vega J J."/>
            <person name="De Vega J J."/>
        </authorList>
    </citation>
    <scope>NUCLEOTIDE SEQUENCE</scope>
</reference>
<evidence type="ECO:0000313" key="3">
    <source>
        <dbReference type="EMBL" id="CAK5269628.1"/>
    </source>
</evidence>